<accession>A0AAW4G1V7</accession>
<evidence type="ECO:0000256" key="6">
    <source>
        <dbReference type="ARBA" id="ARBA00022840"/>
    </source>
</evidence>
<dbReference type="EMBL" id="JAFFGU010000001">
    <property type="protein sequence ID" value="MBM7277093.1"/>
    <property type="molecule type" value="Genomic_DNA"/>
</dbReference>
<evidence type="ECO:0000313" key="11">
    <source>
        <dbReference type="EMBL" id="MBM7277093.1"/>
    </source>
</evidence>
<dbReference type="GO" id="GO:0006419">
    <property type="term" value="P:alanyl-tRNA aminoacylation"/>
    <property type="evidence" value="ECO:0007669"/>
    <property type="project" value="InterPro"/>
</dbReference>
<comment type="caution">
    <text evidence="11">The sequence shown here is derived from an EMBL/GenBank/DDBJ whole genome shotgun (WGS) entry which is preliminary data.</text>
</comment>
<keyword evidence="5" id="KW-0547">Nucleotide-binding</keyword>
<dbReference type="GO" id="GO:0005524">
    <property type="term" value="F:ATP binding"/>
    <property type="evidence" value="ECO:0007669"/>
    <property type="project" value="UniProtKB-KW"/>
</dbReference>
<dbReference type="InterPro" id="IPR018165">
    <property type="entry name" value="Ala-tRNA-synth_IIc_core"/>
</dbReference>
<dbReference type="InterPro" id="IPR050058">
    <property type="entry name" value="Ala-tRNA_ligase"/>
</dbReference>
<keyword evidence="4" id="KW-0436">Ligase</keyword>
<dbReference type="SUPFAM" id="SSF55681">
    <property type="entry name" value="Class II aaRS and biotin synthetases"/>
    <property type="match status" value="1"/>
</dbReference>
<evidence type="ECO:0000256" key="5">
    <source>
        <dbReference type="ARBA" id="ARBA00022741"/>
    </source>
</evidence>
<dbReference type="AlphaFoldDB" id="A0AAW4G1V7"/>
<dbReference type="GO" id="GO:0005737">
    <property type="term" value="C:cytoplasm"/>
    <property type="evidence" value="ECO:0007669"/>
    <property type="project" value="InterPro"/>
</dbReference>
<evidence type="ECO:0000256" key="4">
    <source>
        <dbReference type="ARBA" id="ARBA00022598"/>
    </source>
</evidence>
<evidence type="ECO:0000256" key="8">
    <source>
        <dbReference type="ARBA" id="ARBA00022917"/>
    </source>
</evidence>
<gene>
    <name evidence="11" type="ORF">JTZ10_04910</name>
</gene>
<keyword evidence="8" id="KW-0648">Protein biosynthesis</keyword>
<dbReference type="PROSITE" id="PS50860">
    <property type="entry name" value="AA_TRNA_LIGASE_II_ALA"/>
    <property type="match status" value="1"/>
</dbReference>
<evidence type="ECO:0000313" key="12">
    <source>
        <dbReference type="Proteomes" id="UP001195196"/>
    </source>
</evidence>
<evidence type="ECO:0000256" key="2">
    <source>
        <dbReference type="ARBA" id="ARBA00013168"/>
    </source>
</evidence>
<dbReference type="Gene3D" id="3.30.930.10">
    <property type="entry name" value="Bira Bifunctional Protein, Domain 2"/>
    <property type="match status" value="1"/>
</dbReference>
<dbReference type="RefSeq" id="WP_204717512.1">
    <property type="nucleotide sequence ID" value="NZ_JAFFGU010000001.1"/>
</dbReference>
<dbReference type="PANTHER" id="PTHR11777">
    <property type="entry name" value="ALANYL-TRNA SYNTHETASE"/>
    <property type="match status" value="1"/>
</dbReference>
<keyword evidence="3" id="KW-0820">tRNA-binding</keyword>
<dbReference type="GO" id="GO:0004813">
    <property type="term" value="F:alanine-tRNA ligase activity"/>
    <property type="evidence" value="ECO:0007669"/>
    <property type="project" value="UniProtKB-EC"/>
</dbReference>
<dbReference type="PRINTS" id="PR00980">
    <property type="entry name" value="TRNASYNTHALA"/>
</dbReference>
<evidence type="ECO:0000256" key="9">
    <source>
        <dbReference type="ARBA" id="ARBA00023146"/>
    </source>
</evidence>
<name>A0AAW4G1V7_GORRU</name>
<evidence type="ECO:0000256" key="7">
    <source>
        <dbReference type="ARBA" id="ARBA00022884"/>
    </source>
</evidence>
<dbReference type="InterPro" id="IPR018164">
    <property type="entry name" value="Ala-tRNA-synth_IIc_N"/>
</dbReference>
<evidence type="ECO:0000256" key="3">
    <source>
        <dbReference type="ARBA" id="ARBA00022555"/>
    </source>
</evidence>
<keyword evidence="7" id="KW-0694">RNA-binding</keyword>
<dbReference type="InterPro" id="IPR018162">
    <property type="entry name" value="Ala-tRNA-ligase_IIc_anticod-bd"/>
</dbReference>
<dbReference type="InterPro" id="IPR002318">
    <property type="entry name" value="Ala-tRNA-lgiase_IIc"/>
</dbReference>
<dbReference type="Proteomes" id="UP001195196">
    <property type="component" value="Unassembled WGS sequence"/>
</dbReference>
<dbReference type="CDD" id="cd00673">
    <property type="entry name" value="AlaRS_core"/>
    <property type="match status" value="1"/>
</dbReference>
<dbReference type="GO" id="GO:0000049">
    <property type="term" value="F:tRNA binding"/>
    <property type="evidence" value="ECO:0007669"/>
    <property type="project" value="UniProtKB-KW"/>
</dbReference>
<dbReference type="Pfam" id="PF01411">
    <property type="entry name" value="tRNA-synt_2c"/>
    <property type="match status" value="1"/>
</dbReference>
<sequence>MDAQQIRSAYLAMMAERGHALIDRASLVPRDDPTTLFTGSGMQPLLNHLLGEPHPAGTMLADVQPCVRAQDIDEVGDNRHTTFFEMLGNWSLGEYFKSEQIPMFFSFLVDVVGLDPDRIYVTVFAGDPEHGIPRDDESADIWTELFKDAGVSHDRVDLITEEHGNEVGNRGARIAFYRDKNWWSRAGGPEAMPVGDPGGPDSEVFYYFPQVEHDTAYGRFPHQNSDGGQYMEIGNSVFMQYRRAVSATPGAVSFAELPNRNVDFGGGLERIAAASIDSPDVFRVSLLWPIIEKLQELSGTSYDDATHAMRIVTDHVRGAVSLAADGVTPSNREAGYVMRRLLRRAIRFATELGVENNVLAPLVDVIADVYSDAYPEVGVQREAIVKILQKEERAFRRTLSKGLRELRHIVKEARPITGADFFTLSDTFGFPVELSTEEAGRQGLTLTTDWRAEFDALREEQRLRSQTATKLGAHD</sequence>
<dbReference type="GO" id="GO:0002161">
    <property type="term" value="F:aminoacyl-tRNA deacylase activity"/>
    <property type="evidence" value="ECO:0007669"/>
    <property type="project" value="TreeGrafter"/>
</dbReference>
<keyword evidence="6" id="KW-0067">ATP-binding</keyword>
<feature type="domain" description="Alanyl-transfer RNA synthetases family profile" evidence="10">
    <location>
        <begin position="1"/>
        <end position="475"/>
    </location>
</feature>
<organism evidence="11 12">
    <name type="scientific">Gordonia rubripertincta</name>
    <name type="common">Rhodococcus corallinus</name>
    <dbReference type="NCBI Taxonomy" id="36822"/>
    <lineage>
        <taxon>Bacteria</taxon>
        <taxon>Bacillati</taxon>
        <taxon>Actinomycetota</taxon>
        <taxon>Actinomycetes</taxon>
        <taxon>Mycobacteriales</taxon>
        <taxon>Gordoniaceae</taxon>
        <taxon>Gordonia</taxon>
    </lineage>
</organism>
<reference evidence="11" key="1">
    <citation type="submission" date="2021-02" db="EMBL/GenBank/DDBJ databases">
        <title>Taxonomy, biology and ecology of Rhodococcus bacteria occurring in California pistachio and other woody hosts as revealed by genome sequence analyses.</title>
        <authorList>
            <person name="Riely B."/>
            <person name="Gai Y."/>
        </authorList>
    </citation>
    <scope>NUCLEOTIDE SEQUENCE</scope>
    <source>
        <strain evidence="11">BP-295</strain>
    </source>
</reference>
<dbReference type="EC" id="6.1.1.7" evidence="2"/>
<dbReference type="SUPFAM" id="SSF101353">
    <property type="entry name" value="Putative anticodon-binding domain of alanyl-tRNA synthetase (AlaRS)"/>
    <property type="match status" value="1"/>
</dbReference>
<protein>
    <recommendedName>
        <fullName evidence="2">alanine--tRNA ligase</fullName>
        <ecNumber evidence="2">6.1.1.7</ecNumber>
    </recommendedName>
</protein>
<evidence type="ECO:0000256" key="1">
    <source>
        <dbReference type="ARBA" id="ARBA00008226"/>
    </source>
</evidence>
<proteinExistence type="inferred from homology"/>
<dbReference type="PANTHER" id="PTHR11777:SF9">
    <property type="entry name" value="ALANINE--TRNA LIGASE, CYTOPLASMIC"/>
    <property type="match status" value="1"/>
</dbReference>
<evidence type="ECO:0000259" key="10">
    <source>
        <dbReference type="PROSITE" id="PS50860"/>
    </source>
</evidence>
<dbReference type="InterPro" id="IPR045864">
    <property type="entry name" value="aa-tRNA-synth_II/BPL/LPL"/>
</dbReference>
<comment type="similarity">
    <text evidence="1">Belongs to the class-II aminoacyl-tRNA synthetase family.</text>
</comment>
<keyword evidence="9" id="KW-0030">Aminoacyl-tRNA synthetase</keyword>